<evidence type="ECO:0000313" key="11">
    <source>
        <dbReference type="Proteomes" id="UP001347796"/>
    </source>
</evidence>
<evidence type="ECO:0000256" key="2">
    <source>
        <dbReference type="ARBA" id="ARBA00022692"/>
    </source>
</evidence>
<dbReference type="Pfam" id="PF00001">
    <property type="entry name" value="7tm_1"/>
    <property type="match status" value="1"/>
</dbReference>
<dbReference type="PANTHER" id="PTHR24243">
    <property type="entry name" value="G-PROTEIN COUPLED RECEPTOR"/>
    <property type="match status" value="1"/>
</dbReference>
<accession>A0AAN8PPF1</accession>
<keyword evidence="7" id="KW-0807">Transducer</keyword>
<dbReference type="PRINTS" id="PR00237">
    <property type="entry name" value="GPCRRHODOPSN"/>
</dbReference>
<dbReference type="PANTHER" id="PTHR24243:SF208">
    <property type="entry name" value="PYROKININ-1 RECEPTOR"/>
    <property type="match status" value="1"/>
</dbReference>
<organism evidence="10 11">
    <name type="scientific">Patella caerulea</name>
    <name type="common">Rayed Mediterranean limpet</name>
    <dbReference type="NCBI Taxonomy" id="87958"/>
    <lineage>
        <taxon>Eukaryota</taxon>
        <taxon>Metazoa</taxon>
        <taxon>Spiralia</taxon>
        <taxon>Lophotrochozoa</taxon>
        <taxon>Mollusca</taxon>
        <taxon>Gastropoda</taxon>
        <taxon>Patellogastropoda</taxon>
        <taxon>Patelloidea</taxon>
        <taxon>Patellidae</taxon>
        <taxon>Patella</taxon>
    </lineage>
</organism>
<keyword evidence="5 8" id="KW-0472">Membrane</keyword>
<dbReference type="GO" id="GO:0004930">
    <property type="term" value="F:G protein-coupled receptor activity"/>
    <property type="evidence" value="ECO:0007669"/>
    <property type="project" value="UniProtKB-KW"/>
</dbReference>
<evidence type="ECO:0000256" key="5">
    <source>
        <dbReference type="ARBA" id="ARBA00023136"/>
    </source>
</evidence>
<feature type="transmembrane region" description="Helical" evidence="8">
    <location>
        <begin position="348"/>
        <end position="367"/>
    </location>
</feature>
<dbReference type="InterPro" id="IPR000276">
    <property type="entry name" value="GPCR_Rhodpsn"/>
</dbReference>
<evidence type="ECO:0000256" key="1">
    <source>
        <dbReference type="ARBA" id="ARBA00004141"/>
    </source>
</evidence>
<proteinExistence type="predicted"/>
<keyword evidence="6" id="KW-0675">Receptor</keyword>
<dbReference type="AlphaFoldDB" id="A0AAN8PPF1"/>
<comment type="subcellular location">
    <subcellularLocation>
        <location evidence="1">Membrane</location>
        <topology evidence="1">Multi-pass membrane protein</topology>
    </subcellularLocation>
</comment>
<feature type="transmembrane region" description="Helical" evidence="8">
    <location>
        <begin position="106"/>
        <end position="134"/>
    </location>
</feature>
<evidence type="ECO:0000256" key="3">
    <source>
        <dbReference type="ARBA" id="ARBA00022989"/>
    </source>
</evidence>
<evidence type="ECO:0000256" key="7">
    <source>
        <dbReference type="ARBA" id="ARBA00023224"/>
    </source>
</evidence>
<evidence type="ECO:0000256" key="4">
    <source>
        <dbReference type="ARBA" id="ARBA00023040"/>
    </source>
</evidence>
<keyword evidence="2 8" id="KW-0812">Transmembrane</keyword>
<dbReference type="GO" id="GO:0016020">
    <property type="term" value="C:membrane"/>
    <property type="evidence" value="ECO:0007669"/>
    <property type="project" value="UniProtKB-SubCell"/>
</dbReference>
<dbReference type="InterPro" id="IPR017452">
    <property type="entry name" value="GPCR_Rhodpsn_7TM"/>
</dbReference>
<feature type="transmembrane region" description="Helical" evidence="8">
    <location>
        <begin position="203"/>
        <end position="227"/>
    </location>
</feature>
<feature type="transmembrane region" description="Helical" evidence="8">
    <location>
        <begin position="75"/>
        <end position="94"/>
    </location>
</feature>
<feature type="transmembrane region" description="Helical" evidence="8">
    <location>
        <begin position="306"/>
        <end position="328"/>
    </location>
</feature>
<dbReference type="PROSITE" id="PS50262">
    <property type="entry name" value="G_PROTEIN_RECEP_F1_2"/>
    <property type="match status" value="1"/>
</dbReference>
<feature type="domain" description="G-protein coupled receptors family 1 profile" evidence="9">
    <location>
        <begin position="58"/>
        <end position="364"/>
    </location>
</feature>
<keyword evidence="11" id="KW-1185">Reference proteome</keyword>
<dbReference type="EMBL" id="JAZGQO010000008">
    <property type="protein sequence ID" value="KAK6179053.1"/>
    <property type="molecule type" value="Genomic_DNA"/>
</dbReference>
<gene>
    <name evidence="10" type="ORF">SNE40_011499</name>
</gene>
<reference evidence="10 11" key="1">
    <citation type="submission" date="2024-01" db="EMBL/GenBank/DDBJ databases">
        <title>The genome of the rayed Mediterranean limpet Patella caerulea (Linnaeus, 1758).</title>
        <authorList>
            <person name="Anh-Thu Weber A."/>
            <person name="Halstead-Nussloch G."/>
        </authorList>
    </citation>
    <scope>NUCLEOTIDE SEQUENCE [LARGE SCALE GENOMIC DNA]</scope>
    <source>
        <strain evidence="10">AATW-2023a</strain>
        <tissue evidence="10">Whole specimen</tissue>
    </source>
</reference>
<sequence>MNETGVGNDAFNNLTDTLFDYQFPFNESTTNDTNTTARFFNYATAVYNILLLSIGSIGNILVLIVYGLRFKKSTFNTFIVFLAVMDLVCCAIEMPLDAANMIHYEIFHGCKAIVTIATTTATATGLTLVAIAALRYRGICHPLKPNISICQSRIIVSVSFAIAIFCSWPTGVLVTDQIEHIEGGLGVINCAPEDKFVDTIYPVINSGILFIIFLSAFSAIVILYLMVARKLWLRKKYGISSNSNHKTSSQGSDSSTPALFSKSGNTCDLHKGAVSTQITNSKNSPREKALQSGDSRNTKLKNQGMFRMLFVVTVMFMVSYVPHFSLMIYEGAAGKLQLTSVTESVVGIVIRSYLINSACNPIIYGCYSNKFREELKMMFFGKK</sequence>
<evidence type="ECO:0000313" key="10">
    <source>
        <dbReference type="EMBL" id="KAK6179053.1"/>
    </source>
</evidence>
<keyword evidence="4" id="KW-0297">G-protein coupled receptor</keyword>
<protein>
    <recommendedName>
        <fullName evidence="9">G-protein coupled receptors family 1 profile domain-containing protein</fullName>
    </recommendedName>
</protein>
<feature type="transmembrane region" description="Helical" evidence="8">
    <location>
        <begin position="45"/>
        <end position="68"/>
    </location>
</feature>
<comment type="caution">
    <text evidence="10">The sequence shown here is derived from an EMBL/GenBank/DDBJ whole genome shotgun (WGS) entry which is preliminary data.</text>
</comment>
<feature type="transmembrane region" description="Helical" evidence="8">
    <location>
        <begin position="154"/>
        <end position="174"/>
    </location>
</feature>
<dbReference type="Gene3D" id="1.20.1070.10">
    <property type="entry name" value="Rhodopsin 7-helix transmembrane proteins"/>
    <property type="match status" value="1"/>
</dbReference>
<dbReference type="Proteomes" id="UP001347796">
    <property type="component" value="Unassembled WGS sequence"/>
</dbReference>
<keyword evidence="3 8" id="KW-1133">Transmembrane helix</keyword>
<evidence type="ECO:0000256" key="6">
    <source>
        <dbReference type="ARBA" id="ARBA00023170"/>
    </source>
</evidence>
<name>A0AAN8PPF1_PATCE</name>
<evidence type="ECO:0000259" key="9">
    <source>
        <dbReference type="PROSITE" id="PS50262"/>
    </source>
</evidence>
<dbReference type="SUPFAM" id="SSF81321">
    <property type="entry name" value="Family A G protein-coupled receptor-like"/>
    <property type="match status" value="1"/>
</dbReference>
<evidence type="ECO:0000256" key="8">
    <source>
        <dbReference type="SAM" id="Phobius"/>
    </source>
</evidence>